<keyword evidence="1" id="KW-0472">Membrane</keyword>
<name>Q7RQ50_PLAYO</name>
<gene>
    <name evidence="3" type="ORF">PY01253</name>
</gene>
<organism evidence="3 4">
    <name type="scientific">Plasmodium yoelii yoelii</name>
    <dbReference type="NCBI Taxonomy" id="73239"/>
    <lineage>
        <taxon>Eukaryota</taxon>
        <taxon>Sar</taxon>
        <taxon>Alveolata</taxon>
        <taxon>Apicomplexa</taxon>
        <taxon>Aconoidasida</taxon>
        <taxon>Haemosporida</taxon>
        <taxon>Plasmodiidae</taxon>
        <taxon>Plasmodium</taxon>
        <taxon>Plasmodium (Vinckeia)</taxon>
    </lineage>
</organism>
<accession>Q7RQ50</accession>
<dbReference type="InParanoid" id="Q7RQ50"/>
<evidence type="ECO:0000313" key="3">
    <source>
        <dbReference type="EMBL" id="EAA20546.1"/>
    </source>
</evidence>
<feature type="domain" description="PYST-C1-like N-terminal" evidence="2">
    <location>
        <begin position="34"/>
        <end position="86"/>
    </location>
</feature>
<dbReference type="AlphaFoldDB" id="Q7RQ50"/>
<dbReference type="EMBL" id="AABL01000329">
    <property type="protein sequence ID" value="EAA20546.1"/>
    <property type="molecule type" value="Genomic_DNA"/>
</dbReference>
<evidence type="ECO:0000256" key="1">
    <source>
        <dbReference type="SAM" id="Phobius"/>
    </source>
</evidence>
<keyword evidence="1" id="KW-0812">Transmembrane</keyword>
<dbReference type="Pfam" id="PF09690">
    <property type="entry name" value="PYST-C1"/>
    <property type="match status" value="1"/>
</dbReference>
<dbReference type="PaxDb" id="73239-Q7RQ50"/>
<evidence type="ECO:0000259" key="2">
    <source>
        <dbReference type="Pfam" id="PF09690"/>
    </source>
</evidence>
<keyword evidence="4" id="KW-1185">Reference proteome</keyword>
<dbReference type="InterPro" id="IPR006488">
    <property type="entry name" value="PYST-C1_N"/>
</dbReference>
<protein>
    <recommendedName>
        <fullName evidence="2">PYST-C1-like N-terminal domain-containing protein</fullName>
    </recommendedName>
</protein>
<proteinExistence type="predicted"/>
<comment type="caution">
    <text evidence="3">The sequence shown here is derived from an EMBL/GenBank/DDBJ whole genome shotgun (WGS) entry which is preliminary data.</text>
</comment>
<dbReference type="Proteomes" id="UP000008553">
    <property type="component" value="Unassembled WGS sequence"/>
</dbReference>
<evidence type="ECO:0000313" key="4">
    <source>
        <dbReference type="Proteomes" id="UP000008553"/>
    </source>
</evidence>
<feature type="transmembrane region" description="Helical" evidence="1">
    <location>
        <begin position="12"/>
        <end position="31"/>
    </location>
</feature>
<sequence>MFRKLYNSGYLHVVTYILTHIYISIFIPLYNQSKVYGVRSRIIRAIKKMNKSEEKNCIKFKCKAQLNNNNNKNEKCNKISDDYEGMERVFFCCCLIPKESD</sequence>
<keyword evidence="1" id="KW-1133">Transmembrane helix</keyword>
<reference evidence="3 4" key="1">
    <citation type="journal article" date="2002" name="Nature">
        <title>Genome sequence and comparative analysis of the model rodent malaria parasite Plasmodium yoelii yoelii.</title>
        <authorList>
            <person name="Carlton J.M."/>
            <person name="Angiuoli S.V."/>
            <person name="Suh B.B."/>
            <person name="Kooij T.W."/>
            <person name="Pertea M."/>
            <person name="Silva J.C."/>
            <person name="Ermolaeva M.D."/>
            <person name="Allen J.E."/>
            <person name="Selengut J.D."/>
            <person name="Koo H.L."/>
            <person name="Peterson J.D."/>
            <person name="Pop M."/>
            <person name="Kosack D.S."/>
            <person name="Shumway M.F."/>
            <person name="Bidwell S.L."/>
            <person name="Shallom S.J."/>
            <person name="van Aken S.E."/>
            <person name="Riedmuller S.B."/>
            <person name="Feldblyum T.V."/>
            <person name="Cho J.K."/>
            <person name="Quackenbush J."/>
            <person name="Sedegah M."/>
            <person name="Shoaibi A."/>
            <person name="Cummings L.M."/>
            <person name="Florens L."/>
            <person name="Yates J.R."/>
            <person name="Raine J.D."/>
            <person name="Sinden R.E."/>
            <person name="Harris M.A."/>
            <person name="Cunningham D.A."/>
            <person name="Preiser P.R."/>
            <person name="Bergman L.W."/>
            <person name="Vaidya A.B."/>
            <person name="van Lin L.H."/>
            <person name="Janse C.J."/>
            <person name="Waters A.P."/>
            <person name="Smith H.O."/>
            <person name="White O.R."/>
            <person name="Salzberg S.L."/>
            <person name="Venter J.C."/>
            <person name="Fraser C.M."/>
            <person name="Hoffman S.L."/>
            <person name="Gardner M.J."/>
            <person name="Carucci D.J."/>
        </authorList>
    </citation>
    <scope>NUCLEOTIDE SEQUENCE [LARGE SCALE GENOMIC DNA]</scope>
    <source>
        <strain evidence="3 4">17XNL</strain>
    </source>
</reference>